<proteinExistence type="predicted"/>
<reference evidence="2" key="2">
    <citation type="submission" date="2015-01" db="EMBL/GenBank/DDBJ databases">
        <title>Evolutionary Origins and Diversification of the Mycorrhizal Mutualists.</title>
        <authorList>
            <consortium name="DOE Joint Genome Institute"/>
            <consortium name="Mycorrhizal Genomics Consortium"/>
            <person name="Kohler A."/>
            <person name="Kuo A."/>
            <person name="Nagy L.G."/>
            <person name="Floudas D."/>
            <person name="Copeland A."/>
            <person name="Barry K.W."/>
            <person name="Cichocki N."/>
            <person name="Veneault-Fourrey C."/>
            <person name="LaButti K."/>
            <person name="Lindquist E.A."/>
            <person name="Lipzen A."/>
            <person name="Lundell T."/>
            <person name="Morin E."/>
            <person name="Murat C."/>
            <person name="Riley R."/>
            <person name="Ohm R."/>
            <person name="Sun H."/>
            <person name="Tunlid A."/>
            <person name="Henrissat B."/>
            <person name="Grigoriev I.V."/>
            <person name="Hibbett D.S."/>
            <person name="Martin F."/>
        </authorList>
    </citation>
    <scope>NUCLEOTIDE SEQUENCE [LARGE SCALE GENOMIC DNA]</scope>
    <source>
        <strain evidence="2">Marx 270</strain>
    </source>
</reference>
<name>A0A0C3ISU9_PISTI</name>
<protein>
    <submittedName>
        <fullName evidence="1">Uncharacterized protein</fullName>
    </submittedName>
</protein>
<dbReference type="AlphaFoldDB" id="A0A0C3ISU9"/>
<dbReference type="InParanoid" id="A0A0C3ISU9"/>
<accession>A0A0C3ISU9</accession>
<evidence type="ECO:0000313" key="1">
    <source>
        <dbReference type="EMBL" id="KIN99982.1"/>
    </source>
</evidence>
<dbReference type="Proteomes" id="UP000054217">
    <property type="component" value="Unassembled WGS sequence"/>
</dbReference>
<reference evidence="1 2" key="1">
    <citation type="submission" date="2014-04" db="EMBL/GenBank/DDBJ databases">
        <authorList>
            <consortium name="DOE Joint Genome Institute"/>
            <person name="Kuo A."/>
            <person name="Kohler A."/>
            <person name="Costa M.D."/>
            <person name="Nagy L.G."/>
            <person name="Floudas D."/>
            <person name="Copeland A."/>
            <person name="Barry K.W."/>
            <person name="Cichocki N."/>
            <person name="Veneault-Fourrey C."/>
            <person name="LaButti K."/>
            <person name="Lindquist E.A."/>
            <person name="Lipzen A."/>
            <person name="Lundell T."/>
            <person name="Morin E."/>
            <person name="Murat C."/>
            <person name="Sun H."/>
            <person name="Tunlid A."/>
            <person name="Henrissat B."/>
            <person name="Grigoriev I.V."/>
            <person name="Hibbett D.S."/>
            <person name="Martin F."/>
            <person name="Nordberg H.P."/>
            <person name="Cantor M.N."/>
            <person name="Hua S.X."/>
        </authorList>
    </citation>
    <scope>NUCLEOTIDE SEQUENCE [LARGE SCALE GENOMIC DNA]</scope>
    <source>
        <strain evidence="1 2">Marx 270</strain>
    </source>
</reference>
<dbReference type="EMBL" id="KN832000">
    <property type="protein sequence ID" value="KIN99982.1"/>
    <property type="molecule type" value="Genomic_DNA"/>
</dbReference>
<keyword evidence="2" id="KW-1185">Reference proteome</keyword>
<organism evidence="1 2">
    <name type="scientific">Pisolithus tinctorius Marx 270</name>
    <dbReference type="NCBI Taxonomy" id="870435"/>
    <lineage>
        <taxon>Eukaryota</taxon>
        <taxon>Fungi</taxon>
        <taxon>Dikarya</taxon>
        <taxon>Basidiomycota</taxon>
        <taxon>Agaricomycotina</taxon>
        <taxon>Agaricomycetes</taxon>
        <taxon>Agaricomycetidae</taxon>
        <taxon>Boletales</taxon>
        <taxon>Sclerodermatineae</taxon>
        <taxon>Pisolithaceae</taxon>
        <taxon>Pisolithus</taxon>
    </lineage>
</organism>
<dbReference type="HOGENOM" id="CLU_2868624_0_0_1"/>
<sequence length="64" mass="6898">MSNSTDGQRYQLHCYYCSGMPGHYSNSGVFGIINPPNIATGSNMTLSTMMPAKAVGMSYLLLNC</sequence>
<evidence type="ECO:0000313" key="2">
    <source>
        <dbReference type="Proteomes" id="UP000054217"/>
    </source>
</evidence>
<gene>
    <name evidence="1" type="ORF">M404DRAFT_1004304</name>
</gene>